<feature type="binding site" evidence="14">
    <location>
        <position position="939"/>
    </location>
    <ligand>
        <name>ATP</name>
        <dbReference type="ChEBI" id="CHEBI:30616"/>
    </ligand>
</feature>
<feature type="binding site" evidence="14">
    <location>
        <position position="938"/>
    </location>
    <ligand>
        <name>ATP</name>
        <dbReference type="ChEBI" id="CHEBI:30616"/>
    </ligand>
</feature>
<dbReference type="PRINTS" id="PR00119">
    <property type="entry name" value="CATATPASE"/>
</dbReference>
<dbReference type="EMBL" id="CAJFDH010000002">
    <property type="protein sequence ID" value="CAD5212846.1"/>
    <property type="molecule type" value="Genomic_DNA"/>
</dbReference>
<comment type="cofactor">
    <cofactor evidence="15">
        <name>Mg(2+)</name>
        <dbReference type="ChEBI" id="CHEBI:18420"/>
    </cofactor>
</comment>
<dbReference type="InterPro" id="IPR023298">
    <property type="entry name" value="ATPase_P-typ_TM_dom_sf"/>
</dbReference>
<feature type="active site" description="4-aspartylphosphate intermediate" evidence="13">
    <location>
        <position position="466"/>
    </location>
</feature>
<dbReference type="GO" id="GO:0005524">
    <property type="term" value="F:ATP binding"/>
    <property type="evidence" value="ECO:0007669"/>
    <property type="project" value="UniProtKB-UniRule"/>
</dbReference>
<evidence type="ECO:0000313" key="21">
    <source>
        <dbReference type="EMBL" id="CAD5212846.1"/>
    </source>
</evidence>
<dbReference type="EC" id="7.6.2.1" evidence="16"/>
<evidence type="ECO:0000256" key="12">
    <source>
        <dbReference type="ARBA" id="ARBA00034036"/>
    </source>
</evidence>
<feature type="domain" description="P-type ATPase C-terminal" evidence="20">
    <location>
        <begin position="961"/>
        <end position="1207"/>
    </location>
</feature>
<dbReference type="PANTHER" id="PTHR24092:SF215">
    <property type="entry name" value="PHOSPHOLIPID-TRANSPORTING ATPASE"/>
    <property type="match status" value="1"/>
</dbReference>
<dbReference type="Pfam" id="PF16212">
    <property type="entry name" value="PhoLip_ATPase_C"/>
    <property type="match status" value="1"/>
</dbReference>
<feature type="binding site" evidence="14">
    <location>
        <position position="909"/>
    </location>
    <ligand>
        <name>ATP</name>
        <dbReference type="ChEBI" id="CHEBI:30616"/>
    </ligand>
</feature>
<dbReference type="InterPro" id="IPR036412">
    <property type="entry name" value="HAD-like_sf"/>
</dbReference>
<evidence type="ECO:0000256" key="7">
    <source>
        <dbReference type="ARBA" id="ARBA00022840"/>
    </source>
</evidence>
<evidence type="ECO:0000256" key="15">
    <source>
        <dbReference type="PIRSR" id="PIRSR606539-3"/>
    </source>
</evidence>
<evidence type="ECO:0000256" key="14">
    <source>
        <dbReference type="PIRSR" id="PIRSR606539-2"/>
    </source>
</evidence>
<dbReference type="Gene3D" id="3.40.1110.10">
    <property type="entry name" value="Calcium-transporting ATPase, cytoplasmic domain N"/>
    <property type="match status" value="2"/>
</dbReference>
<keyword evidence="11 16" id="KW-0472">Membrane</keyword>
<feature type="transmembrane region" description="Helical" evidence="16">
    <location>
        <begin position="1134"/>
        <end position="1156"/>
    </location>
</feature>
<accession>A0A811KBH8</accession>
<dbReference type="AlphaFoldDB" id="A0A811KBH8"/>
<feature type="binding site" evidence="14">
    <location>
        <position position="836"/>
    </location>
    <ligand>
        <name>ATP</name>
        <dbReference type="ChEBI" id="CHEBI:30616"/>
    </ligand>
</feature>
<proteinExistence type="inferred from homology"/>
<dbReference type="InterPro" id="IPR023214">
    <property type="entry name" value="HAD_sf"/>
</dbReference>
<evidence type="ECO:0000256" key="11">
    <source>
        <dbReference type="ARBA" id="ARBA00023136"/>
    </source>
</evidence>
<dbReference type="SUPFAM" id="SSF56784">
    <property type="entry name" value="HAD-like"/>
    <property type="match status" value="1"/>
</dbReference>
<evidence type="ECO:0000256" key="17">
    <source>
        <dbReference type="SAM" id="MobiDB-lite"/>
    </source>
</evidence>
<dbReference type="GO" id="GO:0140326">
    <property type="term" value="F:ATPase-coupled intramembrane lipid transporter activity"/>
    <property type="evidence" value="ECO:0007669"/>
    <property type="project" value="UniProtKB-EC"/>
</dbReference>
<dbReference type="GO" id="GO:0005886">
    <property type="term" value="C:plasma membrane"/>
    <property type="evidence" value="ECO:0007669"/>
    <property type="project" value="TreeGrafter"/>
</dbReference>
<evidence type="ECO:0000313" key="22">
    <source>
        <dbReference type="Proteomes" id="UP000614601"/>
    </source>
</evidence>
<comment type="caution">
    <text evidence="21">The sequence shown here is derived from an EMBL/GenBank/DDBJ whole genome shotgun (WGS) entry which is preliminary data.</text>
</comment>
<evidence type="ECO:0000256" key="9">
    <source>
        <dbReference type="ARBA" id="ARBA00022967"/>
    </source>
</evidence>
<feature type="transmembrane region" description="Helical" evidence="16">
    <location>
        <begin position="1168"/>
        <end position="1192"/>
    </location>
</feature>
<evidence type="ECO:0000256" key="16">
    <source>
        <dbReference type="RuleBase" id="RU362033"/>
    </source>
</evidence>
<dbReference type="PANTHER" id="PTHR24092">
    <property type="entry name" value="PROBABLE PHOSPHOLIPID-TRANSPORTING ATPASE"/>
    <property type="match status" value="1"/>
</dbReference>
<dbReference type="InterPro" id="IPR032631">
    <property type="entry name" value="P-type_ATPase_N"/>
</dbReference>
<evidence type="ECO:0000256" key="6">
    <source>
        <dbReference type="ARBA" id="ARBA00022741"/>
    </source>
</evidence>
<dbReference type="Proteomes" id="UP000614601">
    <property type="component" value="Unassembled WGS sequence"/>
</dbReference>
<dbReference type="Gene3D" id="1.20.1110.10">
    <property type="entry name" value="Calcium-transporting ATPase, transmembrane domain"/>
    <property type="match status" value="1"/>
</dbReference>
<evidence type="ECO:0000256" key="5">
    <source>
        <dbReference type="ARBA" id="ARBA00022723"/>
    </source>
</evidence>
<name>A0A811KBH8_9BILA</name>
<keyword evidence="9 16" id="KW-1278">Translocase</keyword>
<keyword evidence="5 15" id="KW-0479">Metal-binding</keyword>
<keyword evidence="10 16" id="KW-1133">Transmembrane helix</keyword>
<dbReference type="InterPro" id="IPR059000">
    <property type="entry name" value="ATPase_P-type_domA"/>
</dbReference>
<dbReference type="Gene3D" id="3.40.50.1000">
    <property type="entry name" value="HAD superfamily/HAD-like"/>
    <property type="match status" value="2"/>
</dbReference>
<protein>
    <recommendedName>
        <fullName evidence="16">Phospholipid-transporting ATPase</fullName>
        <ecNumber evidence="16">7.6.2.1</ecNumber>
    </recommendedName>
</protein>
<comment type="catalytic activity">
    <reaction evidence="12 16">
        <text>ATP + H2O + phospholipidSide 1 = ADP + phosphate + phospholipidSide 2.</text>
        <dbReference type="EC" id="7.6.2.1"/>
    </reaction>
</comment>
<evidence type="ECO:0000259" key="19">
    <source>
        <dbReference type="Pfam" id="PF16209"/>
    </source>
</evidence>
<feature type="binding site" evidence="14">
    <location>
        <position position="466"/>
    </location>
    <ligand>
        <name>ATP</name>
        <dbReference type="ChEBI" id="CHEBI:30616"/>
    </ligand>
</feature>
<evidence type="ECO:0000256" key="13">
    <source>
        <dbReference type="PIRSR" id="PIRSR606539-1"/>
    </source>
</evidence>
<feature type="binding site" evidence="15">
    <location>
        <position position="466"/>
    </location>
    <ligand>
        <name>Mg(2+)</name>
        <dbReference type="ChEBI" id="CHEBI:18420"/>
    </ligand>
</feature>
<dbReference type="GO" id="GO:0000287">
    <property type="term" value="F:magnesium ion binding"/>
    <property type="evidence" value="ECO:0007669"/>
    <property type="project" value="UniProtKB-UniRule"/>
</dbReference>
<feature type="domain" description="P-type ATPase N-terminal" evidence="19">
    <location>
        <begin position="93"/>
        <end position="149"/>
    </location>
</feature>
<dbReference type="SFLD" id="SFLDS00003">
    <property type="entry name" value="Haloacid_Dehalogenase"/>
    <property type="match status" value="1"/>
</dbReference>
<feature type="binding site" evidence="14">
    <location>
        <position position="467"/>
    </location>
    <ligand>
        <name>ATP</name>
        <dbReference type="ChEBI" id="CHEBI:30616"/>
    </ligand>
</feature>
<evidence type="ECO:0000256" key="10">
    <source>
        <dbReference type="ARBA" id="ARBA00022989"/>
    </source>
</evidence>
<feature type="transmembrane region" description="Helical" evidence="16">
    <location>
        <begin position="349"/>
        <end position="374"/>
    </location>
</feature>
<gene>
    <name evidence="21" type="ORF">BOKJ2_LOCUS4647</name>
</gene>
<dbReference type="InterPro" id="IPR044492">
    <property type="entry name" value="P_typ_ATPase_HD_dom"/>
</dbReference>
<keyword evidence="8 15" id="KW-0460">Magnesium</keyword>
<dbReference type="Pfam" id="PF13246">
    <property type="entry name" value="Cation_ATPase"/>
    <property type="match status" value="1"/>
</dbReference>
<comment type="subcellular location">
    <subcellularLocation>
        <location evidence="2">Endomembrane system</location>
    </subcellularLocation>
    <subcellularLocation>
        <location evidence="1 16">Membrane</location>
        <topology evidence="1 16">Multi-pass membrane protein</topology>
    </subcellularLocation>
</comment>
<keyword evidence="6 14" id="KW-0547">Nucleotide-binding</keyword>
<dbReference type="SFLD" id="SFLDG00002">
    <property type="entry name" value="C1.7:_P-type_atpase_like"/>
    <property type="match status" value="1"/>
</dbReference>
<feature type="binding site" evidence="14">
    <location>
        <position position="915"/>
    </location>
    <ligand>
        <name>ATP</name>
        <dbReference type="ChEBI" id="CHEBI:30616"/>
    </ligand>
</feature>
<evidence type="ECO:0000259" key="18">
    <source>
        <dbReference type="Pfam" id="PF00122"/>
    </source>
</evidence>
<keyword evidence="22" id="KW-1185">Reference proteome</keyword>
<dbReference type="NCBIfam" id="TIGR01652">
    <property type="entry name" value="ATPase-Plipid"/>
    <property type="match status" value="1"/>
</dbReference>
<feature type="binding site" evidence="15">
    <location>
        <position position="935"/>
    </location>
    <ligand>
        <name>Mg(2+)</name>
        <dbReference type="ChEBI" id="CHEBI:18420"/>
    </ligand>
</feature>
<evidence type="ECO:0000256" key="4">
    <source>
        <dbReference type="ARBA" id="ARBA00022692"/>
    </source>
</evidence>
<dbReference type="Pfam" id="PF00122">
    <property type="entry name" value="E1-E2_ATPase"/>
    <property type="match status" value="1"/>
</dbReference>
<dbReference type="InterPro" id="IPR023299">
    <property type="entry name" value="ATPase_P-typ_cyto_dom_N"/>
</dbReference>
<reference evidence="21" key="1">
    <citation type="submission" date="2020-09" db="EMBL/GenBank/DDBJ databases">
        <authorList>
            <person name="Kikuchi T."/>
        </authorList>
    </citation>
    <scope>NUCLEOTIDE SEQUENCE</scope>
    <source>
        <strain evidence="21">SH1</strain>
    </source>
</reference>
<dbReference type="NCBIfam" id="TIGR01494">
    <property type="entry name" value="ATPase_P-type"/>
    <property type="match status" value="1"/>
</dbReference>
<dbReference type="EMBL" id="CAJFCW020000002">
    <property type="protein sequence ID" value="CAG9097832.1"/>
    <property type="molecule type" value="Genomic_DNA"/>
</dbReference>
<keyword evidence="7 14" id="KW-0067">ATP-binding</keyword>
<feature type="transmembrane region" description="Helical" evidence="16">
    <location>
        <begin position="1082"/>
        <end position="1100"/>
    </location>
</feature>
<feature type="binding site" evidence="14">
    <location>
        <position position="468"/>
    </location>
    <ligand>
        <name>ATP</name>
        <dbReference type="ChEBI" id="CHEBI:30616"/>
    </ligand>
</feature>
<sequence>MNGVTPKPEDTVTSSTSTTSDKHHGITVTKGPPVHRRNSSQWIPPNAPIYERALDLTNLVASKGFWKGRVKSRPDRIIEPNWLTPHIPRYHLNNFKRYADNKIRTSKYTWLTFLPKNLWEQFHRWANIYFIIIMSMNWVPQLQAFSKYLGMIPVCAVLSMTAIKDFLEDWRRKRADKRLNHNTVHVWDNVKKRFRRTLWELVIVGDYVHISSDETIPADIVLIRSADPQGCAFVETSNLDGENNLKQKVVPQKFKNLCLMDSFDPSDVYLQITVNPPDNRMNHINGRIDYGNGENEKITKENVVLRGCQLKNTSFAEGIVIYTGCETKLMLSNGPVRYKRSSIEQMTNYFILFCVILLIIMVVGCGICSIFWLISVDAHDKNIPFVVLFTDSAINDGLINMAANILVYQTLIPLSLYISIEIIKLGQNYLMTQDLDMYDEERDKKLLCRSLNIPEELGQVKYILSDKTGTLTENKMVFKSCTIDGEIHEAENARRRTRTFSLVEDEKIEISPALKRDLHTSLEKDDKFYMMMNMAVCNTVMVRRRQQLDDVELGYFENNIYNVGNSAFYVPIETIPAGLTPTAEIIPQINNLILRQFAFSPTDLLKRFGSLTSLSKIFTKRETILRRLTQKSDERNYDAESPDELALVKAADAYGFTLVSRSATDIRLAIPTTNDANEYTQSEVEVKVIKILNFDSNRKRMSIVVRYDGKLLLLTKGADEQVFPKLADDESEEFRSLVDETRRILEEYGRFGLRTLVMAMKELDEEEFEDWLATREFVESIDDDESEALLSESSAQLEVGLHLLGVTAIEDRLQNGVTDTISALRHAGIQIWVLTGDKCETAVNIAKSCHLFNKKCKIIVFRELKDLVDFDEEKRINAVFSSEVVRLIKEGNDDAFRVIERCEAIVCYRMTPAEKADVVNAVKTRLKGKTLAIGDGANDVPMILGADVGIGISGHEGLQAVMASDFAISKFRFLKKLLLVHGHWNYYRLANAIMYFLEKNAVFVFVIFWGQIFMGFSSGFFIDPIYSMLYPILFTSVQPIVYSIFDQDLSKEVLLKYPKLYETGREATLCTYRNFGLSMLDAIYQSAVLFFIPFLCVLSSDIRYWQFSFVLSTSMFLVNSVHLAILIRRWTFPLLIVQLMFIGVHFSFFVVYTYFVNSSLNTKDPPLLVAWTMLAQFQFWSIVLLTVIVAVLPRFVITIVQTQFWPDPHEITLRQERHLPIPIHIDSNVQSKSEHS</sequence>
<dbReference type="Pfam" id="PF16209">
    <property type="entry name" value="PhoLip_ATPase_N"/>
    <property type="match status" value="1"/>
</dbReference>
<dbReference type="GO" id="GO:0016887">
    <property type="term" value="F:ATP hydrolysis activity"/>
    <property type="evidence" value="ECO:0007669"/>
    <property type="project" value="InterPro"/>
</dbReference>
<feature type="binding site" evidence="14">
    <location>
        <position position="644"/>
    </location>
    <ligand>
        <name>ATP</name>
        <dbReference type="ChEBI" id="CHEBI:30616"/>
    </ligand>
</feature>
<comment type="similarity">
    <text evidence="3 16">Belongs to the cation transport ATPase (P-type) (TC 3.A.3) family. Type IV subfamily.</text>
</comment>
<feature type="region of interest" description="Disordered" evidence="17">
    <location>
        <begin position="1"/>
        <end position="41"/>
    </location>
</feature>
<evidence type="ECO:0000256" key="2">
    <source>
        <dbReference type="ARBA" id="ARBA00004308"/>
    </source>
</evidence>
<organism evidence="21 22">
    <name type="scientific">Bursaphelenchus okinawaensis</name>
    <dbReference type="NCBI Taxonomy" id="465554"/>
    <lineage>
        <taxon>Eukaryota</taxon>
        <taxon>Metazoa</taxon>
        <taxon>Ecdysozoa</taxon>
        <taxon>Nematoda</taxon>
        <taxon>Chromadorea</taxon>
        <taxon>Rhabditida</taxon>
        <taxon>Tylenchina</taxon>
        <taxon>Tylenchomorpha</taxon>
        <taxon>Aphelenchoidea</taxon>
        <taxon>Aphelenchoididae</taxon>
        <taxon>Bursaphelenchus</taxon>
    </lineage>
</organism>
<feature type="binding site" evidence="14">
    <location>
        <position position="754"/>
    </location>
    <ligand>
        <name>ATP</name>
        <dbReference type="ChEBI" id="CHEBI:30616"/>
    </ligand>
</feature>
<feature type="binding site" evidence="15">
    <location>
        <position position="468"/>
    </location>
    <ligand>
        <name>Mg(2+)</name>
        <dbReference type="ChEBI" id="CHEBI:18420"/>
    </ligand>
</feature>
<dbReference type="SUPFAM" id="SSF81653">
    <property type="entry name" value="Calcium ATPase, transduction domain A"/>
    <property type="match status" value="1"/>
</dbReference>
<dbReference type="FunFam" id="2.70.150.10:FF:000054">
    <property type="entry name" value="Phospholipid-transporting ATPase"/>
    <property type="match status" value="1"/>
</dbReference>
<dbReference type="SFLD" id="SFLDF00027">
    <property type="entry name" value="p-type_atpase"/>
    <property type="match status" value="1"/>
</dbReference>
<feature type="binding site" evidence="14">
    <location>
        <position position="694"/>
    </location>
    <ligand>
        <name>ATP</name>
        <dbReference type="ChEBI" id="CHEBI:30616"/>
    </ligand>
</feature>
<feature type="binding site" evidence="14">
    <location>
        <position position="835"/>
    </location>
    <ligand>
        <name>ATP</name>
        <dbReference type="ChEBI" id="CHEBI:30616"/>
    </ligand>
</feature>
<dbReference type="InterPro" id="IPR018303">
    <property type="entry name" value="ATPase_P-typ_P_site"/>
</dbReference>
<feature type="binding site" evidence="14">
    <location>
        <position position="716"/>
    </location>
    <ligand>
        <name>ATP</name>
        <dbReference type="ChEBI" id="CHEBI:30616"/>
    </ligand>
</feature>
<dbReference type="Proteomes" id="UP000783686">
    <property type="component" value="Unassembled WGS sequence"/>
</dbReference>
<dbReference type="GO" id="GO:0045332">
    <property type="term" value="P:phospholipid translocation"/>
    <property type="evidence" value="ECO:0007669"/>
    <property type="project" value="TreeGrafter"/>
</dbReference>
<dbReference type="SUPFAM" id="SSF81660">
    <property type="entry name" value="Metal cation-transporting ATPase, ATP-binding domain N"/>
    <property type="match status" value="1"/>
</dbReference>
<keyword evidence="4 16" id="KW-0812">Transmembrane</keyword>
<feature type="binding site" evidence="14">
    <location>
        <position position="837"/>
    </location>
    <ligand>
        <name>ATP</name>
        <dbReference type="ChEBI" id="CHEBI:30616"/>
    </ligand>
</feature>
<evidence type="ECO:0000256" key="3">
    <source>
        <dbReference type="ARBA" id="ARBA00008109"/>
    </source>
</evidence>
<evidence type="ECO:0000256" key="1">
    <source>
        <dbReference type="ARBA" id="ARBA00004141"/>
    </source>
</evidence>
<dbReference type="OrthoDB" id="377733at2759"/>
<feature type="binding site" evidence="15">
    <location>
        <position position="939"/>
    </location>
    <ligand>
        <name>Mg(2+)</name>
        <dbReference type="ChEBI" id="CHEBI:18420"/>
    </ligand>
</feature>
<feature type="transmembrane region" description="Helical" evidence="16">
    <location>
        <begin position="398"/>
        <end position="420"/>
    </location>
</feature>
<dbReference type="InterPro" id="IPR032630">
    <property type="entry name" value="P_typ_ATPase_c"/>
</dbReference>
<feature type="transmembrane region" description="Helical" evidence="16">
    <location>
        <begin position="1106"/>
        <end position="1127"/>
    </location>
</feature>
<feature type="domain" description="P-type ATPase A" evidence="18">
    <location>
        <begin position="183"/>
        <end position="329"/>
    </location>
</feature>
<evidence type="ECO:0000256" key="8">
    <source>
        <dbReference type="ARBA" id="ARBA00022842"/>
    </source>
</evidence>
<feature type="transmembrane region" description="Helical" evidence="16">
    <location>
        <begin position="1001"/>
        <end position="1022"/>
    </location>
</feature>
<dbReference type="InterPro" id="IPR006539">
    <property type="entry name" value="P-type_ATPase_IV"/>
</dbReference>
<dbReference type="Gene3D" id="2.70.150.10">
    <property type="entry name" value="Calcium-transporting ATPase, cytoplasmic transduction domain A"/>
    <property type="match status" value="1"/>
</dbReference>
<dbReference type="SUPFAM" id="SSF81665">
    <property type="entry name" value="Calcium ATPase, transmembrane domain M"/>
    <property type="match status" value="1"/>
</dbReference>
<dbReference type="InterPro" id="IPR008250">
    <property type="entry name" value="ATPase_P-typ_transduc_dom_A_sf"/>
</dbReference>
<evidence type="ECO:0000259" key="20">
    <source>
        <dbReference type="Pfam" id="PF16212"/>
    </source>
</evidence>
<dbReference type="InterPro" id="IPR001757">
    <property type="entry name" value="P_typ_ATPase"/>
</dbReference>
<dbReference type="PROSITE" id="PS00154">
    <property type="entry name" value="ATPASE_E1_E2"/>
    <property type="match status" value="1"/>
</dbReference>